<keyword evidence="2" id="KW-1185">Reference proteome</keyword>
<dbReference type="Proteomes" id="UP001207337">
    <property type="component" value="Unassembled WGS sequence"/>
</dbReference>
<dbReference type="SUPFAM" id="SSF48452">
    <property type="entry name" value="TPR-like"/>
    <property type="match status" value="1"/>
</dbReference>
<dbReference type="EMBL" id="JAJNDC010000003">
    <property type="protein sequence ID" value="MCW9713874.1"/>
    <property type="molecule type" value="Genomic_DNA"/>
</dbReference>
<evidence type="ECO:0008006" key="3">
    <source>
        <dbReference type="Google" id="ProtNLM"/>
    </source>
</evidence>
<accession>A0ABT3Q186</accession>
<dbReference type="InterPro" id="IPR011990">
    <property type="entry name" value="TPR-like_helical_dom_sf"/>
</dbReference>
<evidence type="ECO:0000313" key="2">
    <source>
        <dbReference type="Proteomes" id="UP001207337"/>
    </source>
</evidence>
<sequence>MNTLNQILIITKSYWIPLLFAGFIITITGCDILNVNNPNSLIEEDLNNPAAAPAIANGAEATLTNALGDLLAPYSTATDELTWIGTRDGWQELDQGMLDNPINEFTDGAFNSISESRWTADNAISRLKAFREEGALQSNLPLIRSYLYGAVNYLSIASSFDDVVIGDRQEPAPAIGEGNMDQLYQTAIDYLNSGLALVQSGSEWEARLLAIRARAHYEEALWNKLNPDIASSDPLVQSADAVNDAEEALAIIQDGADWNYRLGVSSQTPNNNMAFQVNERLELRIGNSFIEPTDDNTKAESVSLEDPIDEIPAPFLEAEIDAFVEANEYADITVVSARELHLIIAEDALARNDSQSFESTINDLRALDGLTDYQGQVPALELLQHSRQVNLFLQGRRLADLYRFEQTSPEWNLNRVEEGTFFPITITEIRANPNLSLEN</sequence>
<organism evidence="1 2">
    <name type="scientific">Fodinibius salicampi</name>
    <dbReference type="NCBI Taxonomy" id="1920655"/>
    <lineage>
        <taxon>Bacteria</taxon>
        <taxon>Pseudomonadati</taxon>
        <taxon>Balneolota</taxon>
        <taxon>Balneolia</taxon>
        <taxon>Balneolales</taxon>
        <taxon>Balneolaceae</taxon>
        <taxon>Fodinibius</taxon>
    </lineage>
</organism>
<reference evidence="1 2" key="1">
    <citation type="submission" date="2021-11" db="EMBL/GenBank/DDBJ databases">
        <title>Aliifidinibius sp. nov., a new bacterium isolated from saline soil.</title>
        <authorList>
            <person name="Galisteo C."/>
            <person name="De La Haba R."/>
            <person name="Sanchez-Porro C."/>
            <person name="Ventosa A."/>
        </authorList>
    </citation>
    <scope>NUCLEOTIDE SEQUENCE [LARGE SCALE GENOMIC DNA]</scope>
    <source>
        <strain evidence="1 2">KACC 190600</strain>
    </source>
</reference>
<comment type="caution">
    <text evidence="1">The sequence shown here is derived from an EMBL/GenBank/DDBJ whole genome shotgun (WGS) entry which is preliminary data.</text>
</comment>
<protein>
    <recommendedName>
        <fullName evidence="3">SusD family protein</fullName>
    </recommendedName>
</protein>
<evidence type="ECO:0000313" key="1">
    <source>
        <dbReference type="EMBL" id="MCW9713874.1"/>
    </source>
</evidence>
<name>A0ABT3Q186_9BACT</name>
<dbReference type="RefSeq" id="WP_265790872.1">
    <property type="nucleotide sequence ID" value="NZ_BAABRS010000003.1"/>
</dbReference>
<proteinExistence type="predicted"/>
<dbReference type="Gene3D" id="1.25.40.390">
    <property type="match status" value="1"/>
</dbReference>
<gene>
    <name evidence="1" type="ORF">LQ318_13265</name>
</gene>